<evidence type="ECO:0000313" key="3">
    <source>
        <dbReference type="Proteomes" id="UP000265520"/>
    </source>
</evidence>
<sequence>ASPVVNGPRISKPHQAKGQGDDRDFSS</sequence>
<reference evidence="2 3" key="1">
    <citation type="journal article" date="2018" name="Front. Plant Sci.">
        <title>Red Clover (Trifolium pratense) and Zigzag Clover (T. medium) - A Picture of Genomic Similarities and Differences.</title>
        <authorList>
            <person name="Dluhosova J."/>
            <person name="Istvanek J."/>
            <person name="Nedelnik J."/>
            <person name="Repkova J."/>
        </authorList>
    </citation>
    <scope>NUCLEOTIDE SEQUENCE [LARGE SCALE GENOMIC DNA]</scope>
    <source>
        <strain evidence="3">cv. 10/8</strain>
        <tissue evidence="2">Leaf</tissue>
    </source>
</reference>
<dbReference type="EMBL" id="LXQA011157488">
    <property type="protein sequence ID" value="MCI87098.1"/>
    <property type="molecule type" value="Genomic_DNA"/>
</dbReference>
<dbReference type="Proteomes" id="UP000265520">
    <property type="component" value="Unassembled WGS sequence"/>
</dbReference>
<proteinExistence type="predicted"/>
<evidence type="ECO:0000313" key="2">
    <source>
        <dbReference type="EMBL" id="MCI87098.1"/>
    </source>
</evidence>
<comment type="caution">
    <text evidence="2">The sequence shown here is derived from an EMBL/GenBank/DDBJ whole genome shotgun (WGS) entry which is preliminary data.</text>
</comment>
<accession>A0A392VFB5</accession>
<evidence type="ECO:0000256" key="1">
    <source>
        <dbReference type="SAM" id="MobiDB-lite"/>
    </source>
</evidence>
<organism evidence="2 3">
    <name type="scientific">Trifolium medium</name>
    <dbReference type="NCBI Taxonomy" id="97028"/>
    <lineage>
        <taxon>Eukaryota</taxon>
        <taxon>Viridiplantae</taxon>
        <taxon>Streptophyta</taxon>
        <taxon>Embryophyta</taxon>
        <taxon>Tracheophyta</taxon>
        <taxon>Spermatophyta</taxon>
        <taxon>Magnoliopsida</taxon>
        <taxon>eudicotyledons</taxon>
        <taxon>Gunneridae</taxon>
        <taxon>Pentapetalae</taxon>
        <taxon>rosids</taxon>
        <taxon>fabids</taxon>
        <taxon>Fabales</taxon>
        <taxon>Fabaceae</taxon>
        <taxon>Papilionoideae</taxon>
        <taxon>50 kb inversion clade</taxon>
        <taxon>NPAAA clade</taxon>
        <taxon>Hologalegina</taxon>
        <taxon>IRL clade</taxon>
        <taxon>Trifolieae</taxon>
        <taxon>Trifolium</taxon>
    </lineage>
</organism>
<feature type="non-terminal residue" evidence="2">
    <location>
        <position position="1"/>
    </location>
</feature>
<feature type="region of interest" description="Disordered" evidence="1">
    <location>
        <begin position="1"/>
        <end position="27"/>
    </location>
</feature>
<protein>
    <submittedName>
        <fullName evidence="2">Uncharacterized protein</fullName>
    </submittedName>
</protein>
<dbReference type="AlphaFoldDB" id="A0A392VFB5"/>
<name>A0A392VFB5_9FABA</name>
<keyword evidence="3" id="KW-1185">Reference proteome</keyword>